<evidence type="ECO:0000313" key="2">
    <source>
        <dbReference type="Proteomes" id="UP000747110"/>
    </source>
</evidence>
<evidence type="ECO:0000313" key="1">
    <source>
        <dbReference type="EMBL" id="GIL89647.1"/>
    </source>
</evidence>
<sequence>MATQRPGSHLGMLQRDVGRRRPQTPANLPVPKHQINEKARYNMLVQSLGTDLRETGNPLLSGAFQAAVSSLSAVNGVLLNESQMMLVDKATAALAKIMLGQRASPSMQLAVSRALHIAAFIAYPASRISALVGSLSQPDLIRRLTSAAELASIISAILPPTAVGSLSLSFRVVAAASALAVACVNIDVAAQALLHLDHQHLDVLSSAEEALELVSSCAGVLENSQELMGLAGELIQAAKLRAPQVSLRCSCSQGTSACKNADSGEN</sequence>
<dbReference type="OrthoDB" id="10450794at2759"/>
<reference evidence="1" key="1">
    <citation type="journal article" date="2021" name="Proc. Natl. Acad. Sci. U.S.A.">
        <title>Three genomes in the algal genus Volvox reveal the fate of a haploid sex-determining region after a transition to homothallism.</title>
        <authorList>
            <person name="Yamamoto K."/>
            <person name="Hamaji T."/>
            <person name="Kawai-Toyooka H."/>
            <person name="Matsuzaki R."/>
            <person name="Takahashi F."/>
            <person name="Nishimura Y."/>
            <person name="Kawachi M."/>
            <person name="Noguchi H."/>
            <person name="Minakuchi Y."/>
            <person name="Umen J.G."/>
            <person name="Toyoda A."/>
            <person name="Nozaki H."/>
        </authorList>
    </citation>
    <scope>NUCLEOTIDE SEQUENCE</scope>
    <source>
        <strain evidence="1">NIES-3786</strain>
    </source>
</reference>
<dbReference type="Proteomes" id="UP000747110">
    <property type="component" value="Unassembled WGS sequence"/>
</dbReference>
<comment type="caution">
    <text evidence="1">The sequence shown here is derived from an EMBL/GenBank/DDBJ whole genome shotgun (WGS) entry which is preliminary data.</text>
</comment>
<dbReference type="AlphaFoldDB" id="A0A8J4FTH9"/>
<dbReference type="EMBL" id="BNCP01000051">
    <property type="protein sequence ID" value="GIL89647.1"/>
    <property type="molecule type" value="Genomic_DNA"/>
</dbReference>
<organism evidence="1 2">
    <name type="scientific">Volvox reticuliferus</name>
    <dbReference type="NCBI Taxonomy" id="1737510"/>
    <lineage>
        <taxon>Eukaryota</taxon>
        <taxon>Viridiplantae</taxon>
        <taxon>Chlorophyta</taxon>
        <taxon>core chlorophytes</taxon>
        <taxon>Chlorophyceae</taxon>
        <taxon>CS clade</taxon>
        <taxon>Chlamydomonadales</taxon>
        <taxon>Volvocaceae</taxon>
        <taxon>Volvox</taxon>
    </lineage>
</organism>
<gene>
    <name evidence="1" type="ORF">Vretifemale_17444</name>
</gene>
<protein>
    <submittedName>
        <fullName evidence="1">Uncharacterized protein</fullName>
    </submittedName>
</protein>
<accession>A0A8J4FTH9</accession>
<keyword evidence="2" id="KW-1185">Reference proteome</keyword>
<name>A0A8J4FTH9_9CHLO</name>
<proteinExistence type="predicted"/>